<dbReference type="GO" id="GO:0004343">
    <property type="term" value="F:glucosamine 6-phosphate N-acetyltransferase activity"/>
    <property type="evidence" value="ECO:0007669"/>
    <property type="project" value="TreeGrafter"/>
</dbReference>
<reference evidence="8 9" key="2">
    <citation type="submission" date="2020-04" db="EMBL/GenBank/DDBJ databases">
        <title>The Epidemiology and Molecular Characteristics of Linezolid-Resistant Staphylococcus capitis in Huashan Hospital, Shanghai.</title>
        <authorList>
            <person name="Ding L."/>
            <person name="Li P."/>
            <person name="Yang Y."/>
            <person name="Lin D."/>
            <person name="Xu X."/>
        </authorList>
    </citation>
    <scope>NUCLEOTIDE SEQUENCE [LARGE SCALE GENOMIC DNA]</scope>
    <source>
        <strain evidence="5 9">12-86</strain>
        <strain evidence="4 8">17-84</strain>
    </source>
</reference>
<dbReference type="InterPro" id="IPR000182">
    <property type="entry name" value="GNAT_dom"/>
</dbReference>
<organism evidence="6 7">
    <name type="scientific">Staphylococcus capitis</name>
    <dbReference type="NCBI Taxonomy" id="29388"/>
    <lineage>
        <taxon>Bacteria</taxon>
        <taxon>Bacillati</taxon>
        <taxon>Bacillota</taxon>
        <taxon>Bacilli</taxon>
        <taxon>Bacillales</taxon>
        <taxon>Staphylococcaceae</taxon>
        <taxon>Staphylococcus</taxon>
    </lineage>
</organism>
<dbReference type="InterPro" id="IPR016181">
    <property type="entry name" value="Acyl_CoA_acyltransferase"/>
</dbReference>
<evidence type="ECO:0000259" key="3">
    <source>
        <dbReference type="PROSITE" id="PS51186"/>
    </source>
</evidence>
<dbReference type="EMBL" id="SCHC01000001">
    <property type="protein sequence ID" value="TBW77906.1"/>
    <property type="molecule type" value="Genomic_DNA"/>
</dbReference>
<accession>A0A7X9WDD9</accession>
<sequence length="141" mass="16553">MFKKVINEDMLNDCFMIRKKVFVKEQHVPEENEIDNYEEISYHIIGYTKDGDPFATARIRPIKEKLGKVERVAIIKEHRGLGYGKLLMNSIEELANDLNFDELTMHAQTHAQTFYEKIGYKAFGNTFIEENIEHIRMNKAI</sequence>
<dbReference type="AlphaFoldDB" id="A0A7X9WDD9"/>
<dbReference type="EMBL" id="JABBMI010000058">
    <property type="protein sequence ID" value="NMK54234.1"/>
    <property type="molecule type" value="Genomic_DNA"/>
</dbReference>
<proteinExistence type="inferred from homology"/>
<comment type="caution">
    <text evidence="6">The sequence shown here is derived from an EMBL/GenBank/DDBJ whole genome shotgun (WGS) entry which is preliminary data.</text>
</comment>
<gene>
    <name evidence="6" type="ORF">EQ811_02250</name>
    <name evidence="5" type="ORF">HHM13_00745</name>
    <name evidence="4" type="ORF">HHM24_05625</name>
</gene>
<name>A0A7X9WDD9_STACP</name>
<dbReference type="InterPro" id="IPR039143">
    <property type="entry name" value="GNPNAT1-like"/>
</dbReference>
<protein>
    <recommendedName>
        <fullName evidence="2">GCN5-related N-acetyltransferase</fullName>
    </recommendedName>
</protein>
<evidence type="ECO:0000313" key="4">
    <source>
        <dbReference type="EMBL" id="NMK54234.1"/>
    </source>
</evidence>
<dbReference type="SUPFAM" id="SSF55729">
    <property type="entry name" value="Acyl-CoA N-acyltransferases (Nat)"/>
    <property type="match status" value="1"/>
</dbReference>
<evidence type="ECO:0000313" key="5">
    <source>
        <dbReference type="EMBL" id="NMK96627.1"/>
    </source>
</evidence>
<evidence type="ECO:0000313" key="8">
    <source>
        <dbReference type="Proteomes" id="UP000538955"/>
    </source>
</evidence>
<evidence type="ECO:0000256" key="2">
    <source>
        <dbReference type="ARBA" id="ARBA00029740"/>
    </source>
</evidence>
<dbReference type="Proteomes" id="UP000291949">
    <property type="component" value="Unassembled WGS sequence"/>
</dbReference>
<dbReference type="PANTHER" id="PTHR13355:SF11">
    <property type="entry name" value="GLUCOSAMINE 6-PHOSPHATE N-ACETYLTRANSFERASE"/>
    <property type="match status" value="1"/>
</dbReference>
<reference evidence="6 7" key="1">
    <citation type="journal article" date="2019" name="Sci. Transl. Med.">
        <title>Quorum sensing between bacterial species on the skin protects against epidermal injury in atopic dermatitis.</title>
        <authorList>
            <person name="Williams M.R."/>
        </authorList>
    </citation>
    <scope>NUCLEOTIDE SEQUENCE [LARGE SCALE GENOMIC DNA]</scope>
    <source>
        <strain evidence="6 7">H8</strain>
    </source>
</reference>
<keyword evidence="8" id="KW-1185">Reference proteome</keyword>
<evidence type="ECO:0000256" key="1">
    <source>
        <dbReference type="ARBA" id="ARBA00009623"/>
    </source>
</evidence>
<dbReference type="Proteomes" id="UP000538955">
    <property type="component" value="Unassembled WGS sequence"/>
</dbReference>
<dbReference type="Gene3D" id="3.40.630.30">
    <property type="match status" value="1"/>
</dbReference>
<dbReference type="EMBL" id="JABBLX010000001">
    <property type="protein sequence ID" value="NMK96627.1"/>
    <property type="molecule type" value="Genomic_DNA"/>
</dbReference>
<evidence type="ECO:0000313" key="6">
    <source>
        <dbReference type="EMBL" id="TBW77906.1"/>
    </source>
</evidence>
<keyword evidence="6" id="KW-0808">Transferase</keyword>
<comment type="similarity">
    <text evidence="1">Belongs to the UPF0039 (ElaA) family.</text>
</comment>
<dbReference type="PROSITE" id="PS51186">
    <property type="entry name" value="GNAT"/>
    <property type="match status" value="1"/>
</dbReference>
<dbReference type="Proteomes" id="UP000550736">
    <property type="component" value="Unassembled WGS sequence"/>
</dbReference>
<dbReference type="Pfam" id="PF13673">
    <property type="entry name" value="Acetyltransf_10"/>
    <property type="match status" value="1"/>
</dbReference>
<dbReference type="RefSeq" id="WP_002435317.1">
    <property type="nucleotide sequence ID" value="NZ_AP014956.1"/>
</dbReference>
<dbReference type="PANTHER" id="PTHR13355">
    <property type="entry name" value="GLUCOSAMINE 6-PHOSPHATE N-ACETYLTRANSFERASE"/>
    <property type="match status" value="1"/>
</dbReference>
<evidence type="ECO:0000313" key="7">
    <source>
        <dbReference type="Proteomes" id="UP000291949"/>
    </source>
</evidence>
<feature type="domain" description="N-acetyltransferase" evidence="3">
    <location>
        <begin position="1"/>
        <end position="141"/>
    </location>
</feature>
<evidence type="ECO:0000313" key="9">
    <source>
        <dbReference type="Proteomes" id="UP000550736"/>
    </source>
</evidence>
<dbReference type="CDD" id="cd04301">
    <property type="entry name" value="NAT_SF"/>
    <property type="match status" value="1"/>
</dbReference>